<dbReference type="GO" id="GO:0005634">
    <property type="term" value="C:nucleus"/>
    <property type="evidence" value="ECO:0007669"/>
    <property type="project" value="TreeGrafter"/>
</dbReference>
<dbReference type="InterPro" id="IPR038718">
    <property type="entry name" value="SNF2-like_sf"/>
</dbReference>
<dbReference type="InterPro" id="IPR017907">
    <property type="entry name" value="Znf_RING_CS"/>
</dbReference>
<feature type="compositionally biased region" description="Acidic residues" evidence="10">
    <location>
        <begin position="1022"/>
        <end position="1048"/>
    </location>
</feature>
<evidence type="ECO:0000259" key="11">
    <source>
        <dbReference type="PROSITE" id="PS50089"/>
    </source>
</evidence>
<dbReference type="PROSITE" id="PS51192">
    <property type="entry name" value="HELICASE_ATP_BIND_1"/>
    <property type="match status" value="1"/>
</dbReference>
<dbReference type="PROSITE" id="PS51194">
    <property type="entry name" value="HELICASE_CTER"/>
    <property type="match status" value="1"/>
</dbReference>
<keyword evidence="15" id="KW-1185">Reference proteome</keyword>
<feature type="region of interest" description="Disordered" evidence="10">
    <location>
        <begin position="404"/>
        <end position="429"/>
    </location>
</feature>
<evidence type="ECO:0000256" key="3">
    <source>
        <dbReference type="ARBA" id="ARBA00022741"/>
    </source>
</evidence>
<dbReference type="GO" id="GO:0005737">
    <property type="term" value="C:cytoplasm"/>
    <property type="evidence" value="ECO:0007669"/>
    <property type="project" value="TreeGrafter"/>
</dbReference>
<dbReference type="InterPro" id="IPR049730">
    <property type="entry name" value="SNF2/RAD54-like_C"/>
</dbReference>
<gene>
    <name evidence="14" type="ORF">F5878DRAFT_699799</name>
</gene>
<dbReference type="GO" id="GO:0000724">
    <property type="term" value="P:double-strand break repair via homologous recombination"/>
    <property type="evidence" value="ECO:0007669"/>
    <property type="project" value="TreeGrafter"/>
</dbReference>
<dbReference type="PANTHER" id="PTHR45626:SF16">
    <property type="entry name" value="ATP-DEPENDENT HELICASE ULS1"/>
    <property type="match status" value="1"/>
</dbReference>
<dbReference type="SMART" id="SM00490">
    <property type="entry name" value="HELICc"/>
    <property type="match status" value="1"/>
</dbReference>
<evidence type="ECO:0000259" key="12">
    <source>
        <dbReference type="PROSITE" id="PS51192"/>
    </source>
</evidence>
<evidence type="ECO:0000256" key="6">
    <source>
        <dbReference type="ARBA" id="ARBA00022806"/>
    </source>
</evidence>
<dbReference type="GO" id="GO:0004386">
    <property type="term" value="F:helicase activity"/>
    <property type="evidence" value="ECO:0007669"/>
    <property type="project" value="UniProtKB-KW"/>
</dbReference>
<feature type="domain" description="RING-type" evidence="11">
    <location>
        <begin position="905"/>
        <end position="958"/>
    </location>
</feature>
<dbReference type="Pfam" id="PF13445">
    <property type="entry name" value="zf-RING_UBOX"/>
    <property type="match status" value="1"/>
</dbReference>
<dbReference type="InterPro" id="IPR000330">
    <property type="entry name" value="SNF2_N"/>
</dbReference>
<feature type="compositionally biased region" description="Polar residues" evidence="10">
    <location>
        <begin position="247"/>
        <end position="258"/>
    </location>
</feature>
<feature type="compositionally biased region" description="Acidic residues" evidence="10">
    <location>
        <begin position="984"/>
        <end position="995"/>
    </location>
</feature>
<keyword evidence="3" id="KW-0547">Nucleotide-binding</keyword>
<dbReference type="InterPro" id="IPR027370">
    <property type="entry name" value="Znf-RING_euk"/>
</dbReference>
<keyword evidence="2" id="KW-0479">Metal-binding</keyword>
<dbReference type="SMART" id="SM00184">
    <property type="entry name" value="RING"/>
    <property type="match status" value="1"/>
</dbReference>
<keyword evidence="6" id="KW-0347">Helicase</keyword>
<dbReference type="Gene3D" id="3.40.50.300">
    <property type="entry name" value="P-loop containing nucleotide triphosphate hydrolases"/>
    <property type="match status" value="2"/>
</dbReference>
<dbReference type="GO" id="GO:0016787">
    <property type="term" value="F:hydrolase activity"/>
    <property type="evidence" value="ECO:0007669"/>
    <property type="project" value="UniProtKB-KW"/>
</dbReference>
<comment type="similarity">
    <text evidence="1">Belongs to the SNF2/RAD54 helicase family.</text>
</comment>
<proteinExistence type="inferred from homology"/>
<feature type="domain" description="Helicase ATP-binding" evidence="12">
    <location>
        <begin position="541"/>
        <end position="739"/>
    </location>
</feature>
<dbReference type="InterPro" id="IPR027417">
    <property type="entry name" value="P-loop_NTPase"/>
</dbReference>
<name>A0AA38PGF3_9AGAR</name>
<evidence type="ECO:0000256" key="4">
    <source>
        <dbReference type="ARBA" id="ARBA00022771"/>
    </source>
</evidence>
<dbReference type="InterPro" id="IPR014001">
    <property type="entry name" value="Helicase_ATP-bd"/>
</dbReference>
<dbReference type="SUPFAM" id="SSF52540">
    <property type="entry name" value="P-loop containing nucleoside triphosphate hydrolases"/>
    <property type="match status" value="2"/>
</dbReference>
<feature type="compositionally biased region" description="Basic residues" evidence="10">
    <location>
        <begin position="1000"/>
        <end position="1016"/>
    </location>
</feature>
<feature type="compositionally biased region" description="Polar residues" evidence="10">
    <location>
        <begin position="404"/>
        <end position="415"/>
    </location>
</feature>
<dbReference type="EMBL" id="MU806011">
    <property type="protein sequence ID" value="KAJ3842261.1"/>
    <property type="molecule type" value="Genomic_DNA"/>
</dbReference>
<evidence type="ECO:0000256" key="2">
    <source>
        <dbReference type="ARBA" id="ARBA00022723"/>
    </source>
</evidence>
<dbReference type="PROSITE" id="PS00518">
    <property type="entry name" value="ZF_RING_1"/>
    <property type="match status" value="1"/>
</dbReference>
<dbReference type="InterPro" id="IPR001841">
    <property type="entry name" value="Znf_RING"/>
</dbReference>
<evidence type="ECO:0000256" key="1">
    <source>
        <dbReference type="ARBA" id="ARBA00007025"/>
    </source>
</evidence>
<evidence type="ECO:0000256" key="9">
    <source>
        <dbReference type="PROSITE-ProRule" id="PRU00175"/>
    </source>
</evidence>
<reference evidence="14" key="1">
    <citation type="submission" date="2022-08" db="EMBL/GenBank/DDBJ databases">
        <authorList>
            <consortium name="DOE Joint Genome Institute"/>
            <person name="Min B."/>
            <person name="Riley R."/>
            <person name="Sierra-Patev S."/>
            <person name="Naranjo-Ortiz M."/>
            <person name="Looney B."/>
            <person name="Konkel Z."/>
            <person name="Slot J.C."/>
            <person name="Sakamoto Y."/>
            <person name="Steenwyk J.L."/>
            <person name="Rokas A."/>
            <person name="Carro J."/>
            <person name="Camarero S."/>
            <person name="Ferreira P."/>
            <person name="Molpeceres G."/>
            <person name="Ruiz-Duenas F.J."/>
            <person name="Serrano A."/>
            <person name="Henrissat B."/>
            <person name="Drula E."/>
            <person name="Hughes K.W."/>
            <person name="Mata J.L."/>
            <person name="Ishikawa N.K."/>
            <person name="Vargas-Isla R."/>
            <person name="Ushijima S."/>
            <person name="Smith C.A."/>
            <person name="Ahrendt S."/>
            <person name="Andreopoulos W."/>
            <person name="He G."/>
            <person name="Labutti K."/>
            <person name="Lipzen A."/>
            <person name="Ng V."/>
            <person name="Sandor L."/>
            <person name="Barry K."/>
            <person name="Martinez A.T."/>
            <person name="Xiao Y."/>
            <person name="Gibbons J.G."/>
            <person name="Terashima K."/>
            <person name="Hibbett D.S."/>
            <person name="Grigoriev I.V."/>
        </authorList>
    </citation>
    <scope>NUCLEOTIDE SEQUENCE</scope>
    <source>
        <strain evidence="14">TFB9207</strain>
    </source>
</reference>
<dbReference type="GO" id="GO:0005524">
    <property type="term" value="F:ATP binding"/>
    <property type="evidence" value="ECO:0007669"/>
    <property type="project" value="UniProtKB-KW"/>
</dbReference>
<dbReference type="GO" id="GO:0008094">
    <property type="term" value="F:ATP-dependent activity, acting on DNA"/>
    <property type="evidence" value="ECO:0007669"/>
    <property type="project" value="TreeGrafter"/>
</dbReference>
<evidence type="ECO:0000256" key="5">
    <source>
        <dbReference type="ARBA" id="ARBA00022801"/>
    </source>
</evidence>
<dbReference type="CDD" id="cd18008">
    <property type="entry name" value="DEXDc_SHPRH-like"/>
    <property type="match status" value="1"/>
</dbReference>
<feature type="compositionally biased region" description="Polar residues" evidence="10">
    <location>
        <begin position="225"/>
        <end position="239"/>
    </location>
</feature>
<keyword evidence="7" id="KW-0862">Zinc</keyword>
<protein>
    <submittedName>
        <fullName evidence="14">SNF2 family N-terminal domain-containing protein</fullName>
    </submittedName>
</protein>
<dbReference type="GO" id="GO:0008270">
    <property type="term" value="F:zinc ion binding"/>
    <property type="evidence" value="ECO:0007669"/>
    <property type="project" value="UniProtKB-KW"/>
</dbReference>
<dbReference type="InterPro" id="IPR050628">
    <property type="entry name" value="SNF2_RAD54_helicase_TF"/>
</dbReference>
<keyword evidence="4 9" id="KW-0863">Zinc-finger</keyword>
<feature type="compositionally biased region" description="Low complexity" evidence="10">
    <location>
        <begin position="156"/>
        <end position="165"/>
    </location>
</feature>
<dbReference type="InterPro" id="IPR001650">
    <property type="entry name" value="Helicase_C-like"/>
</dbReference>
<evidence type="ECO:0000313" key="14">
    <source>
        <dbReference type="EMBL" id="KAJ3842261.1"/>
    </source>
</evidence>
<dbReference type="PROSITE" id="PS50089">
    <property type="entry name" value="ZF_RING_2"/>
    <property type="match status" value="1"/>
</dbReference>
<sequence>MSTTDPLKLAKIHLGIPDYSSPAQVPQEYLRELSNHLAICPDDTKFRISRQPNYGFGKVICLEAGCDQVEIVLERNPSLPDGGRSIGIGGLSAYRAHISQHPTHSRSRLARVKAEACGAGGSPYLTPLPKKGKLVKKGPISADRHSFREPHPPSSSPILSRPSIPAQTAGPSLQAFQPARGTPDQHSSPSSSLGLRKRPSIFDLDLSSPITSGSVVPPEKRLKTASVSKTPLGTSTNTVAPPLPHLATSSNNGQGNNIDTDDVRTRINELQVEIFRKQDFLTRANRKSKKSTADLTRIRSYTKEIDSLRSLKDQLASRLPLMSPTTTRIGSTMTPAEPHRFPGPEAGPSRLPQIALNTKHEQSHTGPTVVAENSNPLDNMYARLFGHLVAPNSTDSLARRLQQNAVAGPSSQAQQPGHVLQNPVNSDDEEDDYGDIAMGYAGLRAGPYAPNFAPITVDDHRYDALGNFYGRGRDTFVGPVAKADDIEKFLVEAGNAESFDHNATVEKALEKLEIPSLFTMLPGMEVALMAHQVIGVAWMLEKEKSDLKGGCLADEMGLGKTVQMIALMMKNRSDDMFCKTTLIVAPTALLDQWRMEIEVKTNAGLKVLIYHGPSKPKKSKELLSYDVVITTFQTMALEWPDVEQEERKKKARAKKDDFIVHDSGDEDLKSKKKKEAGLLYQVDFYRVVLDEAQVVRNKKTRASRAITDLKCKYRWCLTGTPIINSLSDTYPYIRFLRLRPWCISKAALAIARLQAILATAMFRRKKDSKLDGKVLVELPPKDVALRRLVFTEEEREIYDAVEKKMQTQFNRFLRAGTVLKNYHHVLVLILRLRQCCSHPALIQEDAVAFVQADELDDAGKVLKRARELVSVEFVSKLKAKFKEAMLERMKAEKESADATVETDDCPICFDTFTNAVITSCGHSFCKECIHDVFNAPLVEPMNEDNQNQAKERACPACRTPITKDLLFDQAAFMPTDKELQEANGECDDSDIEMEDANPVKPKRRATRKSRNSKKSHGVGSDSEYEDDDEDDDDDLSDFIVQSDEDEEEKDARKALKKRLGKRKAQVILDSDEEISDDEEEVIFGRNPAAKLSSEAIKLLPRFLPSTKMKVLVISQWTSCLTLVSHYLQENNILHVKYQGDMNRSKREAAVRMFMAKDKARVMLMSLKCGDILQADVDGYETNVGVGLNLTRANNVISMDLGWSQAIEDQAFDRVHRLGQVLPVQVERLVIENTVEDRMLKMQERKQMLADGSLGEGTAKKNGRMSVRELAELFGLDHRGRLLQQD</sequence>
<dbReference type="Gene3D" id="3.40.50.10810">
    <property type="entry name" value="Tandem AAA-ATPase domain"/>
    <property type="match status" value="1"/>
</dbReference>
<evidence type="ECO:0000256" key="7">
    <source>
        <dbReference type="ARBA" id="ARBA00022833"/>
    </source>
</evidence>
<evidence type="ECO:0000256" key="8">
    <source>
        <dbReference type="ARBA" id="ARBA00022840"/>
    </source>
</evidence>
<dbReference type="Gene3D" id="3.30.40.10">
    <property type="entry name" value="Zinc/RING finger domain, C3HC4 (zinc finger)"/>
    <property type="match status" value="1"/>
</dbReference>
<feature type="compositionally biased region" description="Polar residues" evidence="10">
    <location>
        <begin position="184"/>
        <end position="193"/>
    </location>
</feature>
<organism evidence="14 15">
    <name type="scientific">Lentinula raphanica</name>
    <dbReference type="NCBI Taxonomy" id="153919"/>
    <lineage>
        <taxon>Eukaryota</taxon>
        <taxon>Fungi</taxon>
        <taxon>Dikarya</taxon>
        <taxon>Basidiomycota</taxon>
        <taxon>Agaricomycotina</taxon>
        <taxon>Agaricomycetes</taxon>
        <taxon>Agaricomycetidae</taxon>
        <taxon>Agaricales</taxon>
        <taxon>Marasmiineae</taxon>
        <taxon>Omphalotaceae</taxon>
        <taxon>Lentinula</taxon>
    </lineage>
</organism>
<evidence type="ECO:0000259" key="13">
    <source>
        <dbReference type="PROSITE" id="PS51194"/>
    </source>
</evidence>
<comment type="caution">
    <text evidence="14">The sequence shown here is derived from an EMBL/GenBank/DDBJ whole genome shotgun (WGS) entry which is preliminary data.</text>
</comment>
<dbReference type="Pfam" id="PF00176">
    <property type="entry name" value="SNF2-rel_dom"/>
    <property type="match status" value="1"/>
</dbReference>
<dbReference type="InterPro" id="IPR013083">
    <property type="entry name" value="Znf_RING/FYVE/PHD"/>
</dbReference>
<dbReference type="PANTHER" id="PTHR45626">
    <property type="entry name" value="TRANSCRIPTION TERMINATION FACTOR 2-RELATED"/>
    <property type="match status" value="1"/>
</dbReference>
<keyword evidence="5" id="KW-0378">Hydrolase</keyword>
<dbReference type="Proteomes" id="UP001163846">
    <property type="component" value="Unassembled WGS sequence"/>
</dbReference>
<evidence type="ECO:0000313" key="15">
    <source>
        <dbReference type="Proteomes" id="UP001163846"/>
    </source>
</evidence>
<feature type="region of interest" description="Disordered" evidence="10">
    <location>
        <begin position="980"/>
        <end position="1051"/>
    </location>
</feature>
<feature type="region of interest" description="Disordered" evidence="10">
    <location>
        <begin position="128"/>
        <end position="258"/>
    </location>
</feature>
<feature type="compositionally biased region" description="Basic and acidic residues" evidence="10">
    <location>
        <begin position="142"/>
        <end position="151"/>
    </location>
</feature>
<evidence type="ECO:0000256" key="10">
    <source>
        <dbReference type="SAM" id="MobiDB-lite"/>
    </source>
</evidence>
<accession>A0AA38PGF3</accession>
<feature type="domain" description="Helicase C-terminal" evidence="13">
    <location>
        <begin position="1098"/>
        <end position="1265"/>
    </location>
</feature>
<dbReference type="SUPFAM" id="SSF57850">
    <property type="entry name" value="RING/U-box"/>
    <property type="match status" value="1"/>
</dbReference>
<keyword evidence="8" id="KW-0067">ATP-binding</keyword>
<dbReference type="Pfam" id="PF00271">
    <property type="entry name" value="Helicase_C"/>
    <property type="match status" value="1"/>
</dbReference>
<dbReference type="CDD" id="cd18793">
    <property type="entry name" value="SF2_C_SNF"/>
    <property type="match status" value="1"/>
</dbReference>
<dbReference type="SMART" id="SM00487">
    <property type="entry name" value="DEXDc"/>
    <property type="match status" value="1"/>
</dbReference>